<dbReference type="PROSITE" id="PS50943">
    <property type="entry name" value="HTH_CROC1"/>
    <property type="match status" value="1"/>
</dbReference>
<dbReference type="Pfam" id="PF08523">
    <property type="entry name" value="MBF1"/>
    <property type="match status" value="1"/>
</dbReference>
<dbReference type="PANTHER" id="PTHR10245:SF15">
    <property type="entry name" value="ENDOTHELIAL DIFFERENTIATION-RELATED FACTOR 1"/>
    <property type="match status" value="1"/>
</dbReference>
<dbReference type="GO" id="GO:0005634">
    <property type="term" value="C:nucleus"/>
    <property type="evidence" value="ECO:0007669"/>
    <property type="project" value="UniProtKB-ARBA"/>
</dbReference>
<dbReference type="EMBL" id="JBICBT010001409">
    <property type="protein sequence ID" value="KAL3068045.1"/>
    <property type="molecule type" value="Genomic_DNA"/>
</dbReference>
<evidence type="ECO:0000256" key="2">
    <source>
        <dbReference type="ARBA" id="ARBA00023125"/>
    </source>
</evidence>
<feature type="region of interest" description="Disordered" evidence="4">
    <location>
        <begin position="143"/>
        <end position="162"/>
    </location>
</feature>
<dbReference type="Pfam" id="PF01381">
    <property type="entry name" value="HTH_3"/>
    <property type="match status" value="1"/>
</dbReference>
<dbReference type="Gene3D" id="1.10.260.40">
    <property type="entry name" value="lambda repressor-like DNA-binding domains"/>
    <property type="match status" value="1"/>
</dbReference>
<dbReference type="Proteomes" id="UP001620626">
    <property type="component" value="Unassembled WGS sequence"/>
</dbReference>
<proteinExistence type="predicted"/>
<dbReference type="PANTHER" id="PTHR10245">
    <property type="entry name" value="ENDOTHELIAL DIFFERENTIATION-RELATED FACTOR 1 MULTIPROTEIN BRIDGING FACTOR 1"/>
    <property type="match status" value="1"/>
</dbReference>
<dbReference type="InterPro" id="IPR013729">
    <property type="entry name" value="MBF1_N"/>
</dbReference>
<dbReference type="InterPro" id="IPR010982">
    <property type="entry name" value="Lambda_DNA-bd_dom_sf"/>
</dbReference>
<dbReference type="AlphaFoldDB" id="A0ABD2HS35"/>
<accession>A0ABD2HS35</accession>
<keyword evidence="3" id="KW-0804">Transcription</keyword>
<feature type="region of interest" description="Disordered" evidence="4">
    <location>
        <begin position="1"/>
        <end position="45"/>
    </location>
</feature>
<dbReference type="CDD" id="cd00093">
    <property type="entry name" value="HTH_XRE"/>
    <property type="match status" value="1"/>
</dbReference>
<gene>
    <name evidence="6" type="ORF">niasHT_038035</name>
</gene>
<evidence type="ECO:0000259" key="5">
    <source>
        <dbReference type="PROSITE" id="PS50943"/>
    </source>
</evidence>
<dbReference type="GO" id="GO:0003677">
    <property type="term" value="F:DNA binding"/>
    <property type="evidence" value="ECO:0007669"/>
    <property type="project" value="UniProtKB-KW"/>
</dbReference>
<evidence type="ECO:0000256" key="1">
    <source>
        <dbReference type="ARBA" id="ARBA00023015"/>
    </source>
</evidence>
<organism evidence="6 7">
    <name type="scientific">Heterodera trifolii</name>
    <dbReference type="NCBI Taxonomy" id="157864"/>
    <lineage>
        <taxon>Eukaryota</taxon>
        <taxon>Metazoa</taxon>
        <taxon>Ecdysozoa</taxon>
        <taxon>Nematoda</taxon>
        <taxon>Chromadorea</taxon>
        <taxon>Rhabditida</taxon>
        <taxon>Tylenchina</taxon>
        <taxon>Tylenchomorpha</taxon>
        <taxon>Tylenchoidea</taxon>
        <taxon>Heteroderidae</taxon>
        <taxon>Heteroderinae</taxon>
        <taxon>Heterodera</taxon>
    </lineage>
</organism>
<sequence>MSKMGRMESDTDPNTVTILRKHQAPQRVLKSDAAVNAAKKRGDDVETTKKYFAGVNRQHKTDKNTAVLDAETEQLHHERVSLKLGTVIQQARQAKEWTQKELATRANEKVEVIREYENGKAVPNQSILTKMERCLGVKLRGKELGQPLAPASTAKPTTTAKK</sequence>
<protein>
    <recommendedName>
        <fullName evidence="5">HTH cro/C1-type domain-containing protein</fullName>
    </recommendedName>
</protein>
<dbReference type="InterPro" id="IPR001387">
    <property type="entry name" value="Cro/C1-type_HTH"/>
</dbReference>
<evidence type="ECO:0000313" key="7">
    <source>
        <dbReference type="Proteomes" id="UP001620626"/>
    </source>
</evidence>
<evidence type="ECO:0000256" key="3">
    <source>
        <dbReference type="ARBA" id="ARBA00023163"/>
    </source>
</evidence>
<comment type="caution">
    <text evidence="6">The sequence shown here is derived from an EMBL/GenBank/DDBJ whole genome shotgun (WGS) entry which is preliminary data.</text>
</comment>
<name>A0ABD2HS35_9BILA</name>
<dbReference type="FunFam" id="1.10.260.40:FF:000018">
    <property type="entry name" value="Multiprotein bridging factor 1"/>
    <property type="match status" value="1"/>
</dbReference>
<dbReference type="SUPFAM" id="SSF47413">
    <property type="entry name" value="lambda repressor-like DNA-binding domains"/>
    <property type="match status" value="1"/>
</dbReference>
<keyword evidence="2" id="KW-0238">DNA-binding</keyword>
<evidence type="ECO:0000256" key="4">
    <source>
        <dbReference type="SAM" id="MobiDB-lite"/>
    </source>
</evidence>
<keyword evidence="1" id="KW-0805">Transcription regulation</keyword>
<keyword evidence="7" id="KW-1185">Reference proteome</keyword>
<evidence type="ECO:0000313" key="6">
    <source>
        <dbReference type="EMBL" id="KAL3068045.1"/>
    </source>
</evidence>
<feature type="domain" description="HTH cro/C1-type" evidence="5">
    <location>
        <begin position="88"/>
        <end position="144"/>
    </location>
</feature>
<reference evidence="6 7" key="1">
    <citation type="submission" date="2024-10" db="EMBL/GenBank/DDBJ databases">
        <authorList>
            <person name="Kim D."/>
        </authorList>
    </citation>
    <scope>NUCLEOTIDE SEQUENCE [LARGE SCALE GENOMIC DNA]</scope>
    <source>
        <strain evidence="6">BH-2024</strain>
    </source>
</reference>
<dbReference type="SMART" id="SM00530">
    <property type="entry name" value="HTH_XRE"/>
    <property type="match status" value="1"/>
</dbReference>
<feature type="compositionally biased region" description="Low complexity" evidence="4">
    <location>
        <begin position="147"/>
        <end position="162"/>
    </location>
</feature>